<dbReference type="InterPro" id="IPR000467">
    <property type="entry name" value="G_patch_dom"/>
</dbReference>
<evidence type="ECO:0000313" key="4">
    <source>
        <dbReference type="Proteomes" id="UP000187609"/>
    </source>
</evidence>
<dbReference type="EMBL" id="MJEQ01003699">
    <property type="protein sequence ID" value="OIT22402.1"/>
    <property type="molecule type" value="Genomic_DNA"/>
</dbReference>
<reference evidence="3" key="1">
    <citation type="submission" date="2016-11" db="EMBL/GenBank/DDBJ databases">
        <title>The genome of Nicotiana attenuata.</title>
        <authorList>
            <person name="Xu S."/>
            <person name="Brockmoeller T."/>
            <person name="Gaquerel E."/>
            <person name="Navarro A."/>
            <person name="Kuhl H."/>
            <person name="Gase K."/>
            <person name="Ling Z."/>
            <person name="Zhou W."/>
            <person name="Kreitzer C."/>
            <person name="Stanke M."/>
            <person name="Tang H."/>
            <person name="Lyons E."/>
            <person name="Pandey P."/>
            <person name="Pandey S.P."/>
            <person name="Timmermann B."/>
            <person name="Baldwin I.T."/>
        </authorList>
    </citation>
    <scope>NUCLEOTIDE SEQUENCE [LARGE SCALE GENOMIC DNA]</scope>
    <source>
        <strain evidence="3">UT</strain>
    </source>
</reference>
<dbReference type="AlphaFoldDB" id="A0A1J6JXA8"/>
<comment type="caution">
    <text evidence="3">The sequence shown here is derived from an EMBL/GenBank/DDBJ whole genome shotgun (WGS) entry which is preliminary data.</text>
</comment>
<feature type="domain" description="G-patch" evidence="2">
    <location>
        <begin position="20"/>
        <end position="66"/>
    </location>
</feature>
<name>A0A1J6JXA8_NICAT</name>
<dbReference type="GO" id="GO:0003676">
    <property type="term" value="F:nucleic acid binding"/>
    <property type="evidence" value="ECO:0007669"/>
    <property type="project" value="InterPro"/>
</dbReference>
<protein>
    <recommendedName>
        <fullName evidence="2">G-patch domain-containing protein</fullName>
    </recommendedName>
</protein>
<evidence type="ECO:0000256" key="1">
    <source>
        <dbReference type="SAM" id="MobiDB-lite"/>
    </source>
</evidence>
<dbReference type="Gramene" id="OIT22402">
    <property type="protein sequence ID" value="OIT22402"/>
    <property type="gene ID" value="A4A49_30673"/>
</dbReference>
<proteinExistence type="predicted"/>
<dbReference type="Proteomes" id="UP000187609">
    <property type="component" value="Unassembled WGS sequence"/>
</dbReference>
<dbReference type="PROSITE" id="PS50174">
    <property type="entry name" value="G_PATCH"/>
    <property type="match status" value="1"/>
</dbReference>
<dbReference type="Pfam" id="PF01585">
    <property type="entry name" value="G-patch"/>
    <property type="match status" value="1"/>
</dbReference>
<feature type="compositionally biased region" description="Basic and acidic residues" evidence="1">
    <location>
        <begin position="51"/>
        <end position="60"/>
    </location>
</feature>
<accession>A0A1J6JXA8</accession>
<evidence type="ECO:0000259" key="2">
    <source>
        <dbReference type="PROSITE" id="PS50174"/>
    </source>
</evidence>
<gene>
    <name evidence="3" type="ORF">A4A49_30673</name>
</gene>
<organism evidence="3 4">
    <name type="scientific">Nicotiana attenuata</name>
    <name type="common">Coyote tobacco</name>
    <dbReference type="NCBI Taxonomy" id="49451"/>
    <lineage>
        <taxon>Eukaryota</taxon>
        <taxon>Viridiplantae</taxon>
        <taxon>Streptophyta</taxon>
        <taxon>Embryophyta</taxon>
        <taxon>Tracheophyta</taxon>
        <taxon>Spermatophyta</taxon>
        <taxon>Magnoliopsida</taxon>
        <taxon>eudicotyledons</taxon>
        <taxon>Gunneridae</taxon>
        <taxon>Pentapetalae</taxon>
        <taxon>asterids</taxon>
        <taxon>lamiids</taxon>
        <taxon>Solanales</taxon>
        <taxon>Solanaceae</taxon>
        <taxon>Nicotianoideae</taxon>
        <taxon>Nicotianeae</taxon>
        <taxon>Nicotiana</taxon>
    </lineage>
</organism>
<keyword evidence="4" id="KW-1185">Reference proteome</keyword>
<evidence type="ECO:0000313" key="3">
    <source>
        <dbReference type="EMBL" id="OIT22402.1"/>
    </source>
</evidence>
<feature type="region of interest" description="Disordered" evidence="1">
    <location>
        <begin position="42"/>
        <end position="68"/>
    </location>
</feature>
<dbReference type="OMA" id="QESCTND"/>
<dbReference type="SMART" id="SM00443">
    <property type="entry name" value="G_patch"/>
    <property type="match status" value="1"/>
</dbReference>
<sequence>METTEIEETKQNLRMQSPYRSKMAMREMMKYGYKPGTKLGARSDGIIEPIEPNRHKDRADIGYQPSNGKTCTGSFRKKAFVPELISIMGQSSMLEDDIVDGMGRLFVTMIEECCDKVDVKTPTIRDAELGEDLRNWTAGLSLVRWEF</sequence>